<comment type="similarity">
    <text evidence="3 11">Belongs to the ALG14 family.</text>
</comment>
<evidence type="ECO:0000313" key="13">
    <source>
        <dbReference type="Proteomes" id="UP000663840"/>
    </source>
</evidence>
<keyword evidence="9 11" id="KW-0472">Membrane</keyword>
<dbReference type="PANTHER" id="PTHR12154">
    <property type="entry name" value="GLYCOSYL TRANSFERASE-RELATED"/>
    <property type="match status" value="1"/>
</dbReference>
<evidence type="ECO:0000256" key="7">
    <source>
        <dbReference type="ARBA" id="ARBA00022824"/>
    </source>
</evidence>
<proteinExistence type="inferred from homology"/>
<dbReference type="GO" id="GO:0004577">
    <property type="term" value="F:N-acetylglucosaminyldiphosphodolichol N-acetylglucosaminyltransferase activity"/>
    <property type="evidence" value="ECO:0007669"/>
    <property type="project" value="TreeGrafter"/>
</dbReference>
<keyword evidence="8 11" id="KW-1133">Transmembrane helix</keyword>
<dbReference type="InterPro" id="IPR013969">
    <property type="entry name" value="Oligosacch_biosynth_Alg14"/>
</dbReference>
<comment type="subcellular location">
    <subcellularLocation>
        <location evidence="1 11">Endoplasmic reticulum membrane</location>
        <topology evidence="1 11">Single-pass membrane protein</topology>
    </subcellularLocation>
    <subcellularLocation>
        <location evidence="2">Nucleus membrane</location>
        <topology evidence="2">Single-pass membrane protein</topology>
    </subcellularLocation>
</comment>
<evidence type="ECO:0000256" key="5">
    <source>
        <dbReference type="ARBA" id="ARBA00017467"/>
    </source>
</evidence>
<accession>A0A8H3CUX5</accession>
<evidence type="ECO:0000256" key="3">
    <source>
        <dbReference type="ARBA" id="ARBA00009731"/>
    </source>
</evidence>
<dbReference type="EMBL" id="CAJMWR010004372">
    <property type="protein sequence ID" value="CAE6498354.1"/>
    <property type="molecule type" value="Genomic_DNA"/>
</dbReference>
<dbReference type="Pfam" id="PF08660">
    <property type="entry name" value="Alg14"/>
    <property type="match status" value="2"/>
</dbReference>
<dbReference type="Proteomes" id="UP000663840">
    <property type="component" value="Unassembled WGS sequence"/>
</dbReference>
<feature type="transmembrane region" description="Helical" evidence="11">
    <location>
        <begin position="17"/>
        <end position="37"/>
    </location>
</feature>
<evidence type="ECO:0000256" key="1">
    <source>
        <dbReference type="ARBA" id="ARBA00004389"/>
    </source>
</evidence>
<comment type="subunit">
    <text evidence="4 11">Heterodimer with ALG13 to form a functional enzyme.</text>
</comment>
<dbReference type="AlphaFoldDB" id="A0A8H3CUX5"/>
<sequence length="168" mass="19091">MALYESLVYAWTTTRSLFVYIFFLSLGAYLFVLYRLYSILCVPYDSKPQKYAGRSNRSLAVFLGSGGHTTEALALVSSLNFDKYSPRTYIISEGDTLSAKKAIALELLKKFWWLESPRVMYVESFARVSSLSLSGKLVKPLADRFLVQWPDLVRSDGLGTPQYRGWLV</sequence>
<comment type="function">
    <text evidence="11">Involved in protein N-glycosylation. Essential for the second step of the dolichol-linked oligosaccharide pathway. Anchors the catalytic subunit ALG13 to the ER.</text>
</comment>
<keyword evidence="7 11" id="KW-0256">Endoplasmic reticulum</keyword>
<dbReference type="PANTHER" id="PTHR12154:SF4">
    <property type="entry name" value="UDP-N-ACETYLGLUCOSAMINE TRANSFERASE SUBUNIT ALG14 HOMOLOG"/>
    <property type="match status" value="1"/>
</dbReference>
<evidence type="ECO:0000256" key="10">
    <source>
        <dbReference type="ARBA" id="ARBA00032062"/>
    </source>
</evidence>
<evidence type="ECO:0000256" key="2">
    <source>
        <dbReference type="ARBA" id="ARBA00004590"/>
    </source>
</evidence>
<evidence type="ECO:0000256" key="8">
    <source>
        <dbReference type="ARBA" id="ARBA00022989"/>
    </source>
</evidence>
<reference evidence="12" key="1">
    <citation type="submission" date="2021-01" db="EMBL/GenBank/DDBJ databases">
        <authorList>
            <person name="Kaushik A."/>
        </authorList>
    </citation>
    <scope>NUCLEOTIDE SEQUENCE</scope>
    <source>
        <strain evidence="12">AG1-1A</strain>
    </source>
</reference>
<evidence type="ECO:0000256" key="9">
    <source>
        <dbReference type="ARBA" id="ARBA00023136"/>
    </source>
</evidence>
<keyword evidence="6 11" id="KW-0812">Transmembrane</keyword>
<name>A0A8H3CUX5_9AGAM</name>
<comment type="caution">
    <text evidence="12">The sequence shown here is derived from an EMBL/GenBank/DDBJ whole genome shotgun (WGS) entry which is preliminary data.</text>
</comment>
<evidence type="ECO:0000256" key="4">
    <source>
        <dbReference type="ARBA" id="ARBA00011335"/>
    </source>
</evidence>
<gene>
    <name evidence="11" type="primary">ALG14</name>
    <name evidence="12" type="ORF">RDB_LOCUS156271</name>
</gene>
<evidence type="ECO:0000313" key="12">
    <source>
        <dbReference type="EMBL" id="CAE6498354.1"/>
    </source>
</evidence>
<dbReference type="GO" id="GO:0043541">
    <property type="term" value="C:UDP-N-acetylglucosamine transferase complex"/>
    <property type="evidence" value="ECO:0007669"/>
    <property type="project" value="TreeGrafter"/>
</dbReference>
<organism evidence="12 13">
    <name type="scientific">Rhizoctonia solani</name>
    <dbReference type="NCBI Taxonomy" id="456999"/>
    <lineage>
        <taxon>Eukaryota</taxon>
        <taxon>Fungi</taxon>
        <taxon>Dikarya</taxon>
        <taxon>Basidiomycota</taxon>
        <taxon>Agaricomycotina</taxon>
        <taxon>Agaricomycetes</taxon>
        <taxon>Cantharellales</taxon>
        <taxon>Ceratobasidiaceae</taxon>
        <taxon>Rhizoctonia</taxon>
    </lineage>
</organism>
<evidence type="ECO:0000256" key="6">
    <source>
        <dbReference type="ARBA" id="ARBA00022692"/>
    </source>
</evidence>
<dbReference type="GO" id="GO:0031965">
    <property type="term" value="C:nuclear membrane"/>
    <property type="evidence" value="ECO:0007669"/>
    <property type="project" value="UniProtKB-SubCell"/>
</dbReference>
<protein>
    <recommendedName>
        <fullName evidence="5 11">UDP-N-acetylglucosamine transferase subunit ALG14</fullName>
    </recommendedName>
    <alternativeName>
        <fullName evidence="10 11">Asparagine-linked glycosylation protein 14</fullName>
    </alternativeName>
</protein>
<evidence type="ECO:0000256" key="11">
    <source>
        <dbReference type="RuleBase" id="RU362127"/>
    </source>
</evidence>
<dbReference type="GO" id="GO:0006488">
    <property type="term" value="P:dolichol-linked oligosaccharide biosynthetic process"/>
    <property type="evidence" value="ECO:0007669"/>
    <property type="project" value="InterPro"/>
</dbReference>